<dbReference type="AlphaFoldDB" id="A0A915PUQ1"/>
<dbReference type="WBParaSite" id="sdigi.contig27.g2125.t1">
    <property type="protein sequence ID" value="sdigi.contig27.g2125.t1"/>
    <property type="gene ID" value="sdigi.contig27.g2125"/>
</dbReference>
<proteinExistence type="predicted"/>
<evidence type="ECO:0000256" key="1">
    <source>
        <dbReference type="SAM" id="MobiDB-lite"/>
    </source>
</evidence>
<organism evidence="2 3">
    <name type="scientific">Setaria digitata</name>
    <dbReference type="NCBI Taxonomy" id="48799"/>
    <lineage>
        <taxon>Eukaryota</taxon>
        <taxon>Metazoa</taxon>
        <taxon>Ecdysozoa</taxon>
        <taxon>Nematoda</taxon>
        <taxon>Chromadorea</taxon>
        <taxon>Rhabditida</taxon>
        <taxon>Spirurina</taxon>
        <taxon>Spiruromorpha</taxon>
        <taxon>Filarioidea</taxon>
        <taxon>Setariidae</taxon>
        <taxon>Setaria</taxon>
    </lineage>
</organism>
<feature type="region of interest" description="Disordered" evidence="1">
    <location>
        <begin position="348"/>
        <end position="381"/>
    </location>
</feature>
<protein>
    <submittedName>
        <fullName evidence="3">Uncharacterized protein</fullName>
    </submittedName>
</protein>
<evidence type="ECO:0000313" key="3">
    <source>
        <dbReference type="WBParaSite" id="sdigi.contig27.g2125.t1"/>
    </source>
</evidence>
<reference evidence="3" key="1">
    <citation type="submission" date="2022-11" db="UniProtKB">
        <authorList>
            <consortium name="WormBaseParasite"/>
        </authorList>
    </citation>
    <scope>IDENTIFICATION</scope>
</reference>
<feature type="compositionally biased region" description="Basic residues" evidence="1">
    <location>
        <begin position="356"/>
        <end position="372"/>
    </location>
</feature>
<name>A0A915PUQ1_9BILA</name>
<keyword evidence="2" id="KW-1185">Reference proteome</keyword>
<sequence>MVDSQRRLLALRQQLDDSIRLYYSRQQQTSTNHNSNGGRSVIAVSPKSRRVLHLLYQDEINACIQISDKGRNSIPLFKEDGWRHVSDITAVYEGFANVSVFVTRGSITKKTSTVVIAKTPNSVFTVSEKNDSLMKSATLPLQVIVNSGSQQQHSTSGATINFMAEKFILIAVFVVVVVRPILVNYLLADEVSRGYQNKNIPDQFKFNSPVGSVDSGVSSLSSSNSSPASSPGCSPISVKNVPFQYGKKKIESSLILGEVVEQQIISRGRSTSESLSSTNGLKGILKKSIPAQFTSGRFLRSYSECQSREEEEGKVVVSDLSDGNSAGCTPRKKHVSFSERLVQERSFRPNSSILSQKKKNQRRQKNKMKKKGALSGEDILTNDGGRQRSNCEMAKCNDTKENEAADVCSCKVDDETDPIEYDLAACVLEDPVVLEKGTQPDSMNCHGTAKVHKHMLLISPN</sequence>
<evidence type="ECO:0000313" key="2">
    <source>
        <dbReference type="Proteomes" id="UP000887581"/>
    </source>
</evidence>
<dbReference type="Proteomes" id="UP000887581">
    <property type="component" value="Unplaced"/>
</dbReference>
<accession>A0A915PUQ1</accession>